<evidence type="ECO:0000256" key="2">
    <source>
        <dbReference type="SAM" id="MobiDB-lite"/>
    </source>
</evidence>
<dbReference type="InterPro" id="IPR050703">
    <property type="entry name" value="Flavin_MAO"/>
</dbReference>
<name>A0A238W208_9ACTN</name>
<accession>A0A238W208</accession>
<proteinExistence type="inferred from homology"/>
<sequence length="384" mass="39767">MTGSHRRDVVIVGAGIAGLTAAHALTAAGLSVTVYEARNRVGGRLLSSTHDDGAVDLGATWFWPNEPLVRALADDLGLATHPQALTGDALFEADQRGPQRLAGNPLDVPSARFADGAQALAVSLGDLLPPGTLHLVDPVFGVRFDEDDTVVVEAASGTVTADHVVLALPPALAVEAITFTPALPAPIRDLAAGTAVWMGGVVKAVAIYDRSFWRDAGLAGSAMSHLGPFRELHDHSGPGGSPAALFGFALAAHFDGAPPEQIAAAFGRQLTRLFGPDAGDPRSIHVLDWSRELHTSPRAPSPDASTATYGHPLFHQPVAGRIHWAATETAPDYAGHIEGAIRAGTQAARSITHLTATGATGTQPPSTPRARSTTDDGQETSCTN</sequence>
<dbReference type="OrthoDB" id="337830at2"/>
<keyword evidence="5" id="KW-1185">Reference proteome</keyword>
<evidence type="ECO:0000313" key="4">
    <source>
        <dbReference type="EMBL" id="SNR40590.1"/>
    </source>
</evidence>
<dbReference type="Pfam" id="PF01593">
    <property type="entry name" value="Amino_oxidase"/>
    <property type="match status" value="2"/>
</dbReference>
<dbReference type="SUPFAM" id="SSF54373">
    <property type="entry name" value="FAD-linked reductases, C-terminal domain"/>
    <property type="match status" value="1"/>
</dbReference>
<dbReference type="Proteomes" id="UP000198403">
    <property type="component" value="Unassembled WGS sequence"/>
</dbReference>
<dbReference type="PANTHER" id="PTHR43563">
    <property type="entry name" value="AMINE OXIDASE"/>
    <property type="match status" value="1"/>
</dbReference>
<dbReference type="InterPro" id="IPR036188">
    <property type="entry name" value="FAD/NAD-bd_sf"/>
</dbReference>
<dbReference type="PRINTS" id="PR00419">
    <property type="entry name" value="ADXRDTASE"/>
</dbReference>
<dbReference type="AlphaFoldDB" id="A0A238W208"/>
<feature type="domain" description="Amine oxidase" evidence="3">
    <location>
        <begin position="16"/>
        <end position="110"/>
    </location>
</feature>
<dbReference type="RefSeq" id="WP_089335859.1">
    <property type="nucleotide sequence ID" value="NZ_FZNO01000006.1"/>
</dbReference>
<dbReference type="EMBL" id="FZNO01000006">
    <property type="protein sequence ID" value="SNR40590.1"/>
    <property type="molecule type" value="Genomic_DNA"/>
</dbReference>
<feature type="domain" description="Amine oxidase" evidence="3">
    <location>
        <begin position="112"/>
        <end position="351"/>
    </location>
</feature>
<dbReference type="SUPFAM" id="SSF51905">
    <property type="entry name" value="FAD/NAD(P)-binding domain"/>
    <property type="match status" value="1"/>
</dbReference>
<organism evidence="4 5">
    <name type="scientific">Blastococcus mobilis</name>
    <dbReference type="NCBI Taxonomy" id="1938746"/>
    <lineage>
        <taxon>Bacteria</taxon>
        <taxon>Bacillati</taxon>
        <taxon>Actinomycetota</taxon>
        <taxon>Actinomycetes</taxon>
        <taxon>Geodermatophilales</taxon>
        <taxon>Geodermatophilaceae</taxon>
        <taxon>Blastococcus</taxon>
    </lineage>
</organism>
<dbReference type="InterPro" id="IPR002937">
    <property type="entry name" value="Amino_oxidase"/>
</dbReference>
<evidence type="ECO:0000259" key="3">
    <source>
        <dbReference type="Pfam" id="PF01593"/>
    </source>
</evidence>
<evidence type="ECO:0000256" key="1">
    <source>
        <dbReference type="ARBA" id="ARBA00005995"/>
    </source>
</evidence>
<comment type="similarity">
    <text evidence="1">Belongs to the flavin monoamine oxidase family.</text>
</comment>
<dbReference type="GO" id="GO:0016491">
    <property type="term" value="F:oxidoreductase activity"/>
    <property type="evidence" value="ECO:0007669"/>
    <property type="project" value="InterPro"/>
</dbReference>
<evidence type="ECO:0000313" key="5">
    <source>
        <dbReference type="Proteomes" id="UP000198403"/>
    </source>
</evidence>
<feature type="region of interest" description="Disordered" evidence="2">
    <location>
        <begin position="355"/>
        <end position="384"/>
    </location>
</feature>
<feature type="compositionally biased region" description="Polar residues" evidence="2">
    <location>
        <begin position="355"/>
        <end position="364"/>
    </location>
</feature>
<dbReference type="Gene3D" id="3.50.50.60">
    <property type="entry name" value="FAD/NAD(P)-binding domain"/>
    <property type="match status" value="2"/>
</dbReference>
<gene>
    <name evidence="4" type="ORF">SAMN06272737_10636</name>
</gene>
<reference evidence="4 5" key="1">
    <citation type="submission" date="2017-06" db="EMBL/GenBank/DDBJ databases">
        <authorList>
            <person name="Kim H.J."/>
            <person name="Triplett B.A."/>
        </authorList>
    </citation>
    <scope>NUCLEOTIDE SEQUENCE [LARGE SCALE GENOMIC DNA]</scope>
    <source>
        <strain evidence="4 5">DSM 44272</strain>
    </source>
</reference>
<dbReference type="PANTHER" id="PTHR43563:SF1">
    <property type="entry name" value="AMINE OXIDASE [FLAVIN-CONTAINING] B"/>
    <property type="match status" value="1"/>
</dbReference>
<protein>
    <submittedName>
        <fullName evidence="4">Monoamine oxidase</fullName>
    </submittedName>
</protein>